<dbReference type="RefSeq" id="WP_131937803.1">
    <property type="nucleotide sequence ID" value="NZ_BAAAMX010000002.1"/>
</dbReference>
<evidence type="ECO:0000313" key="1">
    <source>
        <dbReference type="EMBL" id="TDC18650.1"/>
    </source>
</evidence>
<dbReference type="EMBL" id="SMJW01000017">
    <property type="protein sequence ID" value="TDC18650.1"/>
    <property type="molecule type" value="Genomic_DNA"/>
</dbReference>
<dbReference type="OrthoDB" id="292843at2"/>
<gene>
    <name evidence="1" type="ORF">E1284_05645</name>
</gene>
<evidence type="ECO:0008006" key="3">
    <source>
        <dbReference type="Google" id="ProtNLM"/>
    </source>
</evidence>
<sequence>MTLLDGLDEIDWTALGHAYGEAGDVPGLLRGIAQGLDPENALDDLEGKIYHQGGMVFSAARAALPYLVALAGDPAVPVRPGLLELIGLLVGEANTVSRSWVDDGWPDAWAAALPRVLSLLDDPDVAVRRVLASTLSDARADADAVVPALRSRWDAEDDGAVRLGIIIATGELAGGCTAGVLPEALVWLRDLRRHDDAQIRMAAELALAKAVRTQRPELGTLVAAVRGDISVWRDTPWVGDMPADLREFYGGRAARLLGWLGRRLEDDTAARTELAAAFLGSGDGDRRIGAVQIAADVLSAARSPVVRLLPGLVQGSTDGSSAVRAYATHLLAALDEGDADLLAARLDDHAPLSRHSDGRIADLAAWGLARRNDPRCLPRLLDRLAGDLRFGGDGYGPSGPFTTMPPTMRTLLGPLSGHAGALLPAIRARLDEPDIARGLVEALAEWGPAASAAVPELAALIGTDATIEAARALAAIGPAAADAAPALAGAPDSGSAWVARQADVVLPWALWKVTGDPARLLAALDEAFDGRSREPLRRAADLGPLAAAHAGRLRALLDVRDDWTRVEAAHAYHRVTGDAETASSVLDRELYAVAAGEYLPVRWTAVRHLAEMRPAFPGVRRAAQEILSSDRRHHYGTGWRAFTEDRELRDLASQILSA</sequence>
<comment type="caution">
    <text evidence="1">The sequence shown here is derived from an EMBL/GenBank/DDBJ whole genome shotgun (WGS) entry which is preliminary data.</text>
</comment>
<dbReference type="SUPFAM" id="SSF48371">
    <property type="entry name" value="ARM repeat"/>
    <property type="match status" value="1"/>
</dbReference>
<proteinExistence type="predicted"/>
<evidence type="ECO:0000313" key="2">
    <source>
        <dbReference type="Proteomes" id="UP000295431"/>
    </source>
</evidence>
<dbReference type="Gene3D" id="1.25.10.10">
    <property type="entry name" value="Leucine-rich Repeat Variant"/>
    <property type="match status" value="2"/>
</dbReference>
<reference evidence="1 2" key="1">
    <citation type="submission" date="2019-03" db="EMBL/GenBank/DDBJ databases">
        <title>Draft genome sequences of novel Actinobacteria.</title>
        <authorList>
            <person name="Sahin N."/>
            <person name="Ay H."/>
            <person name="Saygin H."/>
        </authorList>
    </citation>
    <scope>NUCLEOTIDE SEQUENCE [LARGE SCALE GENOMIC DNA]</scope>
    <source>
        <strain evidence="1 2">DSM 45347</strain>
    </source>
</reference>
<accession>A0A4R4PC16</accession>
<dbReference type="Pfam" id="PF13646">
    <property type="entry name" value="HEAT_2"/>
    <property type="match status" value="1"/>
</dbReference>
<dbReference type="InterPro" id="IPR011989">
    <property type="entry name" value="ARM-like"/>
</dbReference>
<protein>
    <recommendedName>
        <fullName evidence="3">HEAT repeat domain-containing protein</fullName>
    </recommendedName>
</protein>
<name>A0A4R4PC16_9ACTN</name>
<keyword evidence="2" id="KW-1185">Reference proteome</keyword>
<dbReference type="InterPro" id="IPR016024">
    <property type="entry name" value="ARM-type_fold"/>
</dbReference>
<organism evidence="1 2">
    <name type="scientific">Actinomadura bangladeshensis</name>
    <dbReference type="NCBI Taxonomy" id="453573"/>
    <lineage>
        <taxon>Bacteria</taxon>
        <taxon>Bacillati</taxon>
        <taxon>Actinomycetota</taxon>
        <taxon>Actinomycetes</taxon>
        <taxon>Streptosporangiales</taxon>
        <taxon>Thermomonosporaceae</taxon>
        <taxon>Actinomadura</taxon>
    </lineage>
</organism>
<dbReference type="Proteomes" id="UP000295431">
    <property type="component" value="Unassembled WGS sequence"/>
</dbReference>
<dbReference type="AlphaFoldDB" id="A0A4R4PC16"/>